<keyword evidence="8" id="KW-1185">Reference proteome</keyword>
<comment type="caution">
    <text evidence="7">The sequence shown here is derived from an EMBL/GenBank/DDBJ whole genome shotgun (WGS) entry which is preliminary data.</text>
</comment>
<dbReference type="Proteomes" id="UP000019760">
    <property type="component" value="Unassembled WGS sequence"/>
</dbReference>
<accession>A0A023D8L4</accession>
<evidence type="ECO:0000256" key="6">
    <source>
        <dbReference type="SAM" id="Phobius"/>
    </source>
</evidence>
<dbReference type="Pfam" id="PF01810">
    <property type="entry name" value="LysE"/>
    <property type="match status" value="1"/>
</dbReference>
<dbReference type="PIRSF" id="PIRSF006324">
    <property type="entry name" value="LeuE"/>
    <property type="match status" value="1"/>
</dbReference>
<name>A0A023D8L4_ACIMT</name>
<evidence type="ECO:0000256" key="3">
    <source>
        <dbReference type="ARBA" id="ARBA00022692"/>
    </source>
</evidence>
<dbReference type="InterPro" id="IPR001123">
    <property type="entry name" value="LeuE-type"/>
</dbReference>
<dbReference type="AlphaFoldDB" id="A0A023D8L4"/>
<keyword evidence="4 6" id="KW-1133">Transmembrane helix</keyword>
<keyword evidence="5 6" id="KW-0472">Membrane</keyword>
<dbReference type="GO" id="GO:0015171">
    <property type="term" value="F:amino acid transmembrane transporter activity"/>
    <property type="evidence" value="ECO:0007669"/>
    <property type="project" value="TreeGrafter"/>
</dbReference>
<evidence type="ECO:0000256" key="1">
    <source>
        <dbReference type="ARBA" id="ARBA00004651"/>
    </source>
</evidence>
<reference evidence="8" key="1">
    <citation type="journal article" date="2014" name="FEMS Microbiol. Lett.">
        <title>Draft Genomic DNA Sequence of the Facultatively Methylotrophic Bacterium Acidomonas methanolica type strain MB58.</title>
        <authorList>
            <person name="Higashiura N."/>
            <person name="Hadano H."/>
            <person name="Hirakawa H."/>
            <person name="Matsutani M."/>
            <person name="Takabe S."/>
            <person name="Matsushita K."/>
            <person name="Azuma Y."/>
        </authorList>
    </citation>
    <scope>NUCLEOTIDE SEQUENCE [LARGE SCALE GENOMIC DNA]</scope>
    <source>
        <strain evidence="8">MB58</strain>
    </source>
</reference>
<comment type="subcellular location">
    <subcellularLocation>
        <location evidence="1">Cell membrane</location>
        <topology evidence="1">Multi-pass membrane protein</topology>
    </subcellularLocation>
</comment>
<feature type="transmembrane region" description="Helical" evidence="6">
    <location>
        <begin position="42"/>
        <end position="67"/>
    </location>
</feature>
<organism evidence="7 8">
    <name type="scientific">Acidomonas methanolica NBRC 104435</name>
    <dbReference type="NCBI Taxonomy" id="1231351"/>
    <lineage>
        <taxon>Bacteria</taxon>
        <taxon>Pseudomonadati</taxon>
        <taxon>Pseudomonadota</taxon>
        <taxon>Alphaproteobacteria</taxon>
        <taxon>Acetobacterales</taxon>
        <taxon>Acetobacteraceae</taxon>
        <taxon>Acidomonas</taxon>
    </lineage>
</organism>
<reference evidence="7 8" key="2">
    <citation type="journal article" date="2014" name="FEMS Microbiol. Lett.">
        <title>Draft genomic DNA sequence of the facultatively methylotrophic bacterium Acidomonas methanolica type strain MB58.</title>
        <authorList>
            <person name="Higashiura N."/>
            <person name="Hadano H."/>
            <person name="Hirakawa H."/>
            <person name="Matsutani M."/>
            <person name="Takabe S."/>
            <person name="Matsushita K."/>
            <person name="Azuma Y."/>
        </authorList>
    </citation>
    <scope>NUCLEOTIDE SEQUENCE [LARGE SCALE GENOMIC DNA]</scope>
    <source>
        <strain evidence="7 8">MB58</strain>
    </source>
</reference>
<protein>
    <submittedName>
        <fullName evidence="7">Lysine/threonine exporter LysE/YggA</fullName>
    </submittedName>
</protein>
<proteinExistence type="predicted"/>
<evidence type="ECO:0000313" key="8">
    <source>
        <dbReference type="Proteomes" id="UP000019760"/>
    </source>
</evidence>
<feature type="transmembrane region" description="Helical" evidence="6">
    <location>
        <begin position="186"/>
        <end position="203"/>
    </location>
</feature>
<keyword evidence="2" id="KW-1003">Cell membrane</keyword>
<keyword evidence="3 6" id="KW-0812">Transmembrane</keyword>
<feature type="transmembrane region" description="Helical" evidence="6">
    <location>
        <begin position="74"/>
        <end position="92"/>
    </location>
</feature>
<dbReference type="PANTHER" id="PTHR30086">
    <property type="entry name" value="ARGININE EXPORTER PROTEIN ARGO"/>
    <property type="match status" value="1"/>
</dbReference>
<feature type="transmembrane region" description="Helical" evidence="6">
    <location>
        <begin position="147"/>
        <end position="166"/>
    </location>
</feature>
<gene>
    <name evidence="7" type="ORF">Amme_101_003</name>
</gene>
<dbReference type="EMBL" id="BAND01000100">
    <property type="protein sequence ID" value="GAJ30065.1"/>
    <property type="molecule type" value="Genomic_DNA"/>
</dbReference>
<dbReference type="GO" id="GO:0005886">
    <property type="term" value="C:plasma membrane"/>
    <property type="evidence" value="ECO:0007669"/>
    <property type="project" value="UniProtKB-SubCell"/>
</dbReference>
<evidence type="ECO:0000256" key="4">
    <source>
        <dbReference type="ARBA" id="ARBA00022989"/>
    </source>
</evidence>
<sequence>MTIHVWWLFAVTVFLLSATPGPNMLHALTRSVHLGFRRAAPAFAGCLSAVFCVLVLSAAGVGTLLAALPRLFDVIRYAGAGYLLWLGVRAWMAPVHDAGEAAVVGPGMTGWGVYRGGFLTGISNPKLLLFAAAFFPQFIDRHAAVAGQFAILIATFVGIESFWLLLYGLGGRKLARLIGTPRMKRLFNRVTGTVFLGFGAVLLRGRS</sequence>
<dbReference type="OrthoDB" id="9804822at2"/>
<dbReference type="RefSeq" id="WP_042060631.1">
    <property type="nucleotide sequence ID" value="NZ_BAND01000100.1"/>
</dbReference>
<dbReference type="PANTHER" id="PTHR30086:SF20">
    <property type="entry name" value="ARGININE EXPORTER PROTEIN ARGO-RELATED"/>
    <property type="match status" value="1"/>
</dbReference>
<evidence type="ECO:0000256" key="2">
    <source>
        <dbReference type="ARBA" id="ARBA00022475"/>
    </source>
</evidence>
<evidence type="ECO:0000256" key="5">
    <source>
        <dbReference type="ARBA" id="ARBA00023136"/>
    </source>
</evidence>
<evidence type="ECO:0000313" key="7">
    <source>
        <dbReference type="EMBL" id="GAJ30065.1"/>
    </source>
</evidence>